<protein>
    <recommendedName>
        <fullName evidence="1">F-box domain-containing protein</fullName>
    </recommendedName>
</protein>
<dbReference type="SMART" id="SM00256">
    <property type="entry name" value="FBOX"/>
    <property type="match status" value="1"/>
</dbReference>
<dbReference type="AlphaFoldDB" id="A0A8T3BP83"/>
<dbReference type="PANTHER" id="PTHR44586:SF25">
    <property type="entry name" value="(WILD MALAYSIAN BANANA) HYPOTHETICAL PROTEIN"/>
    <property type="match status" value="1"/>
</dbReference>
<dbReference type="EMBL" id="JAGYWB010000006">
    <property type="protein sequence ID" value="KAI0518992.1"/>
    <property type="molecule type" value="Genomic_DNA"/>
</dbReference>
<evidence type="ECO:0000313" key="3">
    <source>
        <dbReference type="Proteomes" id="UP000829196"/>
    </source>
</evidence>
<dbReference type="InterPro" id="IPR036047">
    <property type="entry name" value="F-box-like_dom_sf"/>
</dbReference>
<dbReference type="Proteomes" id="UP000829196">
    <property type="component" value="Unassembled WGS sequence"/>
</dbReference>
<dbReference type="Pfam" id="PF00646">
    <property type="entry name" value="F-box"/>
    <property type="match status" value="1"/>
</dbReference>
<reference evidence="2" key="1">
    <citation type="journal article" date="2022" name="Front. Genet.">
        <title>Chromosome-Scale Assembly of the Dendrobium nobile Genome Provides Insights Into the Molecular Mechanism of the Biosynthesis of the Medicinal Active Ingredient of Dendrobium.</title>
        <authorList>
            <person name="Xu Q."/>
            <person name="Niu S.-C."/>
            <person name="Li K.-L."/>
            <person name="Zheng P.-J."/>
            <person name="Zhang X.-J."/>
            <person name="Jia Y."/>
            <person name="Liu Y."/>
            <person name="Niu Y.-X."/>
            <person name="Yu L.-H."/>
            <person name="Chen D.-F."/>
            <person name="Zhang G.-Q."/>
        </authorList>
    </citation>
    <scope>NUCLEOTIDE SEQUENCE</scope>
    <source>
        <tissue evidence="2">Leaf</tissue>
    </source>
</reference>
<dbReference type="Gene3D" id="1.20.1280.50">
    <property type="match status" value="1"/>
</dbReference>
<dbReference type="PANTHER" id="PTHR44586">
    <property type="entry name" value="F-BOX DOMAIN CONTAINING PROTEIN, EXPRESSED"/>
    <property type="match status" value="1"/>
</dbReference>
<feature type="domain" description="F-box" evidence="1">
    <location>
        <begin position="1"/>
        <end position="46"/>
    </location>
</feature>
<dbReference type="InterPro" id="IPR005174">
    <property type="entry name" value="KIB1-4_b-propeller"/>
</dbReference>
<gene>
    <name evidence="2" type="ORF">KFK09_006431</name>
</gene>
<dbReference type="InterPro" id="IPR001810">
    <property type="entry name" value="F-box_dom"/>
</dbReference>
<evidence type="ECO:0000259" key="1">
    <source>
        <dbReference type="PROSITE" id="PS50181"/>
    </source>
</evidence>
<proteinExistence type="predicted"/>
<name>A0A8T3BP83_DENNO</name>
<accession>A0A8T3BP83</accession>
<organism evidence="2 3">
    <name type="scientific">Dendrobium nobile</name>
    <name type="common">Orchid</name>
    <dbReference type="NCBI Taxonomy" id="94219"/>
    <lineage>
        <taxon>Eukaryota</taxon>
        <taxon>Viridiplantae</taxon>
        <taxon>Streptophyta</taxon>
        <taxon>Embryophyta</taxon>
        <taxon>Tracheophyta</taxon>
        <taxon>Spermatophyta</taxon>
        <taxon>Magnoliopsida</taxon>
        <taxon>Liliopsida</taxon>
        <taxon>Asparagales</taxon>
        <taxon>Orchidaceae</taxon>
        <taxon>Epidendroideae</taxon>
        <taxon>Malaxideae</taxon>
        <taxon>Dendrobiinae</taxon>
        <taxon>Dendrobium</taxon>
    </lineage>
</organism>
<keyword evidence="3" id="KW-1185">Reference proteome</keyword>
<dbReference type="PROSITE" id="PS50181">
    <property type="entry name" value="FBOX"/>
    <property type="match status" value="1"/>
</dbReference>
<dbReference type="Pfam" id="PF03478">
    <property type="entry name" value="Beta-prop_KIB1-4"/>
    <property type="match status" value="1"/>
</dbReference>
<comment type="caution">
    <text evidence="2">The sequence shown here is derived from an EMBL/GenBank/DDBJ whole genome shotgun (WGS) entry which is preliminary data.</text>
</comment>
<dbReference type="CDD" id="cd09917">
    <property type="entry name" value="F-box_SF"/>
    <property type="match status" value="1"/>
</dbReference>
<evidence type="ECO:0000313" key="2">
    <source>
        <dbReference type="EMBL" id="KAI0518992.1"/>
    </source>
</evidence>
<sequence length="420" mass="48488">MAWSDLPIDILRCISSYLSIVDLVRLSVVCTLWNLTLTNYALFGFQCRPSPWLLLPNDVGEASDTLTFYDVTIEEEEEVSVGYQRRFSSLSSHIYGRRCFGSKDGWLVTLDKKHLQPQLFNPLTKAELLLPSLFTIPKDHGHIIEPKYAPDGSIRFFCNETSLYFTVGEEGLRDIYFHKIIVSSNDLFRTTIIIYGFTKALALARPGDQTWVLCPQLAPYTLKHNEQFEDVYYHDEDQRFYAITHYSMVVAFDLNGQNVELICPAMQNPCWRNRHSDYMYYIIFLSGTLLKIERVIKNYKEEINRTNKVKTTSFIISKSVPAVVSSSNSYPQWVPIKDLGGYSLFVGCNQTFYLHHKVAPGIRPNCIYFADHLSNMLPENVSKDVGLFELRNRQFEYFLDSDSQSNWPPSIWFIPTLSIS</sequence>
<dbReference type="SUPFAM" id="SSF81383">
    <property type="entry name" value="F-box domain"/>
    <property type="match status" value="1"/>
</dbReference>
<dbReference type="OrthoDB" id="1937564at2759"/>